<dbReference type="AlphaFoldDB" id="A0A4R2JFG3"/>
<sequence length="114" mass="12529">MPALRNIGLYITYPDQVPDYPKLRTTLEQLASLICPGSVTFDEDATASTLDEVTTALDVDIDVPLWCTTEILMGDRPRLALEIGPADPDGSQLRTCTLWLKCLFSTWSNPVLSG</sequence>
<dbReference type="Proteomes" id="UP000295680">
    <property type="component" value="Unassembled WGS sequence"/>
</dbReference>
<reference evidence="1 2" key="1">
    <citation type="submission" date="2019-03" db="EMBL/GenBank/DDBJ databases">
        <title>Genomic Encyclopedia of Type Strains, Phase IV (KMG-IV): sequencing the most valuable type-strain genomes for metagenomic binning, comparative biology and taxonomic classification.</title>
        <authorList>
            <person name="Goeker M."/>
        </authorList>
    </citation>
    <scope>NUCLEOTIDE SEQUENCE [LARGE SCALE GENOMIC DNA]</scope>
    <source>
        <strain evidence="1 2">DSM 45934</strain>
    </source>
</reference>
<accession>A0A4R2JFG3</accession>
<gene>
    <name evidence="1" type="ORF">EV192_10768</name>
</gene>
<protein>
    <submittedName>
        <fullName evidence="1">Uncharacterized protein</fullName>
    </submittedName>
</protein>
<comment type="caution">
    <text evidence="1">The sequence shown here is derived from an EMBL/GenBank/DDBJ whole genome shotgun (WGS) entry which is preliminary data.</text>
</comment>
<evidence type="ECO:0000313" key="2">
    <source>
        <dbReference type="Proteomes" id="UP000295680"/>
    </source>
</evidence>
<keyword evidence="2" id="KW-1185">Reference proteome</keyword>
<dbReference type="EMBL" id="SLWS01000007">
    <property type="protein sequence ID" value="TCO55646.1"/>
    <property type="molecule type" value="Genomic_DNA"/>
</dbReference>
<name>A0A4R2JFG3_9PSEU</name>
<dbReference type="RefSeq" id="WP_132121649.1">
    <property type="nucleotide sequence ID" value="NZ_SLWS01000007.1"/>
</dbReference>
<evidence type="ECO:0000313" key="1">
    <source>
        <dbReference type="EMBL" id="TCO55646.1"/>
    </source>
</evidence>
<organism evidence="1 2">
    <name type="scientific">Actinocrispum wychmicini</name>
    <dbReference type="NCBI Taxonomy" id="1213861"/>
    <lineage>
        <taxon>Bacteria</taxon>
        <taxon>Bacillati</taxon>
        <taxon>Actinomycetota</taxon>
        <taxon>Actinomycetes</taxon>
        <taxon>Pseudonocardiales</taxon>
        <taxon>Pseudonocardiaceae</taxon>
        <taxon>Actinocrispum</taxon>
    </lineage>
</organism>
<proteinExistence type="predicted"/>